<evidence type="ECO:0000313" key="2">
    <source>
        <dbReference type="Proteomes" id="UP000309668"/>
    </source>
</evidence>
<dbReference type="InterPro" id="IPR011049">
    <property type="entry name" value="Serralysin-like_metalloprot_C"/>
</dbReference>
<dbReference type="Gene3D" id="2.150.10.10">
    <property type="entry name" value="Serralysin-like metalloprotease, C-terminal"/>
    <property type="match status" value="1"/>
</dbReference>
<dbReference type="AlphaFoldDB" id="A0A5S3Q253"/>
<dbReference type="Proteomes" id="UP000309668">
    <property type="component" value="Unassembled WGS sequence"/>
</dbReference>
<comment type="caution">
    <text evidence="1">The sequence shown here is derived from an EMBL/GenBank/DDBJ whole genome shotgun (WGS) entry which is preliminary data.</text>
</comment>
<organism evidence="1 2">
    <name type="scientific">Qipengyuania marisflavi</name>
    <dbReference type="NCBI Taxonomy" id="2486356"/>
    <lineage>
        <taxon>Bacteria</taxon>
        <taxon>Pseudomonadati</taxon>
        <taxon>Pseudomonadota</taxon>
        <taxon>Alphaproteobacteria</taxon>
        <taxon>Sphingomonadales</taxon>
        <taxon>Erythrobacteraceae</taxon>
        <taxon>Qipengyuania</taxon>
    </lineage>
</organism>
<reference evidence="1 2" key="1">
    <citation type="submission" date="2019-05" db="EMBL/GenBank/DDBJ databases">
        <title>Erythrobacter marisflavi sp. nov., isolated from isolated from water of an estuary environment.</title>
        <authorList>
            <person name="Yoon J.-H."/>
        </authorList>
    </citation>
    <scope>NUCLEOTIDE SEQUENCE [LARGE SCALE GENOMIC DNA]</scope>
    <source>
        <strain evidence="1 2">KEM-5</strain>
    </source>
</reference>
<name>A0A5S3Q253_9SPHN</name>
<accession>A0A5S3Q253</accession>
<dbReference type="RefSeq" id="WP_138616255.1">
    <property type="nucleotide sequence ID" value="NZ_VCAO01000001.1"/>
</dbReference>
<gene>
    <name evidence="1" type="ORF">FEV51_04525</name>
</gene>
<proteinExistence type="predicted"/>
<dbReference type="EMBL" id="VCAO01000001">
    <property type="protein sequence ID" value="TMM50437.1"/>
    <property type="molecule type" value="Genomic_DNA"/>
</dbReference>
<evidence type="ECO:0000313" key="1">
    <source>
        <dbReference type="EMBL" id="TMM50437.1"/>
    </source>
</evidence>
<keyword evidence="2" id="KW-1185">Reference proteome</keyword>
<evidence type="ECO:0008006" key="3">
    <source>
        <dbReference type="Google" id="ProtNLM"/>
    </source>
</evidence>
<dbReference type="OrthoDB" id="8335338at2"/>
<sequence length="138" mass="14235">MFIFDAALTAANVDHITDFRRGGGDTLELDLSVFSGISGAGVLDASAFHRGTSAADADDRIIYDKDTGNLFYDADGVGGADQVLFATLEAGTNLTAGDIFVAANTSAAQPKEGAGVADIAIDLTQPAEALHTADFFLF</sequence>
<protein>
    <recommendedName>
        <fullName evidence="3">Calcium-binding protein</fullName>
    </recommendedName>
</protein>